<dbReference type="Proteomes" id="UP000588604">
    <property type="component" value="Unassembled WGS sequence"/>
</dbReference>
<evidence type="ECO:0000259" key="2">
    <source>
        <dbReference type="PROSITE" id="PS50894"/>
    </source>
</evidence>
<dbReference type="SUPFAM" id="SSF47226">
    <property type="entry name" value="Histidine-containing phosphotransfer domain, HPT domain"/>
    <property type="match status" value="1"/>
</dbReference>
<dbReference type="EMBL" id="JACIJO010000003">
    <property type="protein sequence ID" value="MBB6327920.1"/>
    <property type="molecule type" value="Genomic_DNA"/>
</dbReference>
<dbReference type="GO" id="GO:0000160">
    <property type="term" value="P:phosphorelay signal transduction system"/>
    <property type="evidence" value="ECO:0007669"/>
    <property type="project" value="InterPro"/>
</dbReference>
<comment type="caution">
    <text evidence="3">The sequence shown here is derived from an EMBL/GenBank/DDBJ whole genome shotgun (WGS) entry which is preliminary data.</text>
</comment>
<organism evidence="3 4">
    <name type="scientific">Algoriphagus iocasae</name>
    <dbReference type="NCBI Taxonomy" id="1836499"/>
    <lineage>
        <taxon>Bacteria</taxon>
        <taxon>Pseudomonadati</taxon>
        <taxon>Bacteroidota</taxon>
        <taxon>Cytophagia</taxon>
        <taxon>Cytophagales</taxon>
        <taxon>Cyclobacteriaceae</taxon>
        <taxon>Algoriphagus</taxon>
    </lineage>
</organism>
<dbReference type="InterPro" id="IPR036641">
    <property type="entry name" value="HPT_dom_sf"/>
</dbReference>
<dbReference type="AlphaFoldDB" id="A0A841MKG0"/>
<protein>
    <submittedName>
        <fullName evidence="3">HPt (Histidine-containing phosphotransfer) domain-containing protein</fullName>
    </submittedName>
</protein>
<accession>A0A841MKG0</accession>
<feature type="modified residue" description="Phosphohistidine" evidence="1">
    <location>
        <position position="55"/>
    </location>
</feature>
<dbReference type="GO" id="GO:0004672">
    <property type="term" value="F:protein kinase activity"/>
    <property type="evidence" value="ECO:0007669"/>
    <property type="project" value="UniProtKB-ARBA"/>
</dbReference>
<dbReference type="InterPro" id="IPR008207">
    <property type="entry name" value="Sig_transdc_His_kin_Hpt_dom"/>
</dbReference>
<reference evidence="3 4" key="1">
    <citation type="submission" date="2020-08" db="EMBL/GenBank/DDBJ databases">
        <title>Genomic Encyclopedia of Type Strains, Phase IV (KMG-IV): sequencing the most valuable type-strain genomes for metagenomic binning, comparative biology and taxonomic classification.</title>
        <authorList>
            <person name="Goeker M."/>
        </authorList>
    </citation>
    <scope>NUCLEOTIDE SEQUENCE [LARGE SCALE GENOMIC DNA]</scope>
    <source>
        <strain evidence="3 4">DSM 102044</strain>
    </source>
</reference>
<feature type="domain" description="HPt" evidence="2">
    <location>
        <begin position="16"/>
        <end position="107"/>
    </location>
</feature>
<proteinExistence type="predicted"/>
<keyword evidence="1" id="KW-0597">Phosphoprotein</keyword>
<gene>
    <name evidence="3" type="ORF">FHS59_003563</name>
</gene>
<evidence type="ECO:0000256" key="1">
    <source>
        <dbReference type="PROSITE-ProRule" id="PRU00110"/>
    </source>
</evidence>
<dbReference type="PROSITE" id="PS50894">
    <property type="entry name" value="HPT"/>
    <property type="match status" value="1"/>
</dbReference>
<evidence type="ECO:0000313" key="4">
    <source>
        <dbReference type="Proteomes" id="UP000588604"/>
    </source>
</evidence>
<dbReference type="RefSeq" id="WP_184496661.1">
    <property type="nucleotide sequence ID" value="NZ_JACIJO010000003.1"/>
</dbReference>
<keyword evidence="4" id="KW-1185">Reference proteome</keyword>
<dbReference type="Gene3D" id="1.20.120.160">
    <property type="entry name" value="HPT domain"/>
    <property type="match status" value="1"/>
</dbReference>
<evidence type="ECO:0000313" key="3">
    <source>
        <dbReference type="EMBL" id="MBB6327920.1"/>
    </source>
</evidence>
<name>A0A841MKG0_9BACT</name>
<sequence>MEDPSLNYLHSLSNGNELFKNRIIQLFMVELPEEVSIYEKALSSKNFFWASEIVHKIKHKIAFLQMEQSYEISEKHELALREGKLKYQTEFLEIITKILKFLTDCKD</sequence>